<feature type="compositionally biased region" description="Polar residues" evidence="1">
    <location>
        <begin position="51"/>
        <end position="85"/>
    </location>
</feature>
<dbReference type="KEGG" id="bze:COCCADRAFT_22236"/>
<dbReference type="OrthoDB" id="20105at2759"/>
<keyword evidence="3" id="KW-1185">Reference proteome</keyword>
<dbReference type="RefSeq" id="XP_007707305.1">
    <property type="nucleotide sequence ID" value="XM_007709115.1"/>
</dbReference>
<gene>
    <name evidence="2" type="ORF">COCCADRAFT_22236</name>
</gene>
<accession>W6Z3X2</accession>
<sequence>MASHNTDNPWQDQPSQQQQSYQSQNPYQTYQNQSHNPYSQQMPPNPLGQHPPQQHDTSPWAQETGQTQSHNPYAQTTPQETSQHSYYQQDTPQQPYQGQTSNTTQGEVPPGLPPRRTATEMALPTGQDRSHQIEVMQSYEAAGRKDDDDENVEILQREFPKLDGSLIAAIYGDSKSLSATREMLHALE</sequence>
<evidence type="ECO:0000313" key="3">
    <source>
        <dbReference type="Proteomes" id="UP000053841"/>
    </source>
</evidence>
<dbReference type="AlphaFoldDB" id="W6Z3X2"/>
<feature type="compositionally biased region" description="Low complexity" evidence="1">
    <location>
        <begin position="8"/>
        <end position="33"/>
    </location>
</feature>
<organism evidence="2 3">
    <name type="scientific">Cochliobolus carbonum (strain 26-R-13)</name>
    <name type="common">Maize leaf spot fungus</name>
    <name type="synonym">Bipolaris zeicola</name>
    <dbReference type="NCBI Taxonomy" id="930089"/>
    <lineage>
        <taxon>Eukaryota</taxon>
        <taxon>Fungi</taxon>
        <taxon>Dikarya</taxon>
        <taxon>Ascomycota</taxon>
        <taxon>Pezizomycotina</taxon>
        <taxon>Dothideomycetes</taxon>
        <taxon>Pleosporomycetidae</taxon>
        <taxon>Pleosporales</taxon>
        <taxon>Pleosporineae</taxon>
        <taxon>Pleosporaceae</taxon>
        <taxon>Bipolaris</taxon>
    </lineage>
</organism>
<dbReference type="Proteomes" id="UP000053841">
    <property type="component" value="Unassembled WGS sequence"/>
</dbReference>
<dbReference type="GeneID" id="19145150"/>
<feature type="region of interest" description="Disordered" evidence="1">
    <location>
        <begin position="1"/>
        <end position="131"/>
    </location>
</feature>
<dbReference type="eggNOG" id="ENOG502T63C">
    <property type="taxonomic scope" value="Eukaryota"/>
</dbReference>
<dbReference type="EMBL" id="KI964543">
    <property type="protein sequence ID" value="EUC38376.1"/>
    <property type="molecule type" value="Genomic_DNA"/>
</dbReference>
<dbReference type="HOGENOM" id="CLU_1448562_0_0_1"/>
<proteinExistence type="predicted"/>
<evidence type="ECO:0008006" key="4">
    <source>
        <dbReference type="Google" id="ProtNLM"/>
    </source>
</evidence>
<protein>
    <recommendedName>
        <fullName evidence="4">CUE domain-containing protein</fullName>
    </recommendedName>
</protein>
<evidence type="ECO:0000256" key="1">
    <source>
        <dbReference type="SAM" id="MobiDB-lite"/>
    </source>
</evidence>
<name>W6Z3X2_COCC2</name>
<feature type="compositionally biased region" description="Low complexity" evidence="1">
    <location>
        <begin position="86"/>
        <end position="100"/>
    </location>
</feature>
<reference evidence="2 3" key="1">
    <citation type="journal article" date="2013" name="PLoS Genet.">
        <title>Comparative genome structure, secondary metabolite, and effector coding capacity across Cochliobolus pathogens.</title>
        <authorList>
            <person name="Condon B.J."/>
            <person name="Leng Y."/>
            <person name="Wu D."/>
            <person name="Bushley K.E."/>
            <person name="Ohm R.A."/>
            <person name="Otillar R."/>
            <person name="Martin J."/>
            <person name="Schackwitz W."/>
            <person name="Grimwood J."/>
            <person name="MohdZainudin N."/>
            <person name="Xue C."/>
            <person name="Wang R."/>
            <person name="Manning V.A."/>
            <person name="Dhillon B."/>
            <person name="Tu Z.J."/>
            <person name="Steffenson B.J."/>
            <person name="Salamov A."/>
            <person name="Sun H."/>
            <person name="Lowry S."/>
            <person name="LaButti K."/>
            <person name="Han J."/>
            <person name="Copeland A."/>
            <person name="Lindquist E."/>
            <person name="Barry K."/>
            <person name="Schmutz J."/>
            <person name="Baker S.E."/>
            <person name="Ciuffetti L.M."/>
            <person name="Grigoriev I.V."/>
            <person name="Zhong S."/>
            <person name="Turgeon B.G."/>
        </authorList>
    </citation>
    <scope>NUCLEOTIDE SEQUENCE [LARGE SCALE GENOMIC DNA]</scope>
    <source>
        <strain evidence="2 3">26-R-13</strain>
    </source>
</reference>
<evidence type="ECO:0000313" key="2">
    <source>
        <dbReference type="EMBL" id="EUC38376.1"/>
    </source>
</evidence>